<dbReference type="EMBL" id="MN738968">
    <property type="protein sequence ID" value="QHT33531.1"/>
    <property type="molecule type" value="Genomic_DNA"/>
</dbReference>
<name>A0A6C0EXV6_9ZZZZ</name>
<reference evidence="2" key="1">
    <citation type="journal article" date="2020" name="Nature">
        <title>Giant virus diversity and host interactions through global metagenomics.</title>
        <authorList>
            <person name="Schulz F."/>
            <person name="Roux S."/>
            <person name="Paez-Espino D."/>
            <person name="Jungbluth S."/>
            <person name="Walsh D.A."/>
            <person name="Denef V.J."/>
            <person name="McMahon K.D."/>
            <person name="Konstantinidis K.T."/>
            <person name="Eloe-Fadrosh E.A."/>
            <person name="Kyrpides N.C."/>
            <person name="Woyke T."/>
        </authorList>
    </citation>
    <scope>NUCLEOTIDE SEQUENCE</scope>
    <source>
        <strain evidence="2">GVMAG-M-3300009161-36</strain>
    </source>
</reference>
<accession>A0A6C0EXV6</accession>
<evidence type="ECO:0000256" key="1">
    <source>
        <dbReference type="SAM" id="Phobius"/>
    </source>
</evidence>
<feature type="transmembrane region" description="Helical" evidence="1">
    <location>
        <begin position="123"/>
        <end position="146"/>
    </location>
</feature>
<feature type="transmembrane region" description="Helical" evidence="1">
    <location>
        <begin position="214"/>
        <end position="236"/>
    </location>
</feature>
<feature type="transmembrane region" description="Helical" evidence="1">
    <location>
        <begin position="184"/>
        <end position="208"/>
    </location>
</feature>
<sequence length="280" mass="30960">MDSTSAPAPITPITQIFDKVNEIYIRKTYLERYGGSVIFAIFAILLVIFYFIYLNIQNNKEIVKKDWATNKCNPLYMPFAGAIMDPTDMSKTEYTIQNFSECSETILKDILQVALAPLEAASILLAASISILTGISTSLMGAILNFRLNFKTETKKTSSIQSEFAAILTKIITKSRAALSKGEGILATILFIFFSAYKAGASVFHVILFGEAMILLAMFGALIAAWVIWLFLAWLFPPIGWAIAAGYIWVPIGLSVIYVACMIMVLVLVIFTASIIEKTR</sequence>
<dbReference type="AlphaFoldDB" id="A0A6C0EXV6"/>
<keyword evidence="1" id="KW-0812">Transmembrane</keyword>
<evidence type="ECO:0000313" key="2">
    <source>
        <dbReference type="EMBL" id="QHT33531.1"/>
    </source>
</evidence>
<keyword evidence="1" id="KW-0472">Membrane</keyword>
<proteinExistence type="predicted"/>
<feature type="transmembrane region" description="Helical" evidence="1">
    <location>
        <begin position="33"/>
        <end position="53"/>
    </location>
</feature>
<feature type="transmembrane region" description="Helical" evidence="1">
    <location>
        <begin position="248"/>
        <end position="276"/>
    </location>
</feature>
<keyword evidence="1" id="KW-1133">Transmembrane helix</keyword>
<protein>
    <submittedName>
        <fullName evidence="2">Uncharacterized protein</fullName>
    </submittedName>
</protein>
<organism evidence="2">
    <name type="scientific">viral metagenome</name>
    <dbReference type="NCBI Taxonomy" id="1070528"/>
    <lineage>
        <taxon>unclassified sequences</taxon>
        <taxon>metagenomes</taxon>
        <taxon>organismal metagenomes</taxon>
    </lineage>
</organism>